<dbReference type="Gene3D" id="3.30.420.10">
    <property type="entry name" value="Ribonuclease H-like superfamily/Ribonuclease H"/>
    <property type="match status" value="1"/>
</dbReference>
<evidence type="ECO:0000313" key="3">
    <source>
        <dbReference type="Proteomes" id="UP000474967"/>
    </source>
</evidence>
<dbReference type="InterPro" id="IPR012337">
    <property type="entry name" value="RNaseH-like_sf"/>
</dbReference>
<keyword evidence="3" id="KW-1185">Reference proteome</keyword>
<sequence>MFDIDSELKLIDGKYFVVEIQGNFYRMRNSATGAYTVLTSHELPARLAEPPTRLVANPRQLETVSTAERDDLNFWVDHLRELDTGRKSPTSPFNPAYDPDTVGVNQRVEAKVKELTFLGHPTSRSTLMRKRKKFKEGGITALIDGREVRTETPVDNADSRIIEAFRETINGAIKKSTKTKLGHIAEAVKLVKDRHPGIEIPSQATLYRWYNYLASGKRLSDTFANRSSLNSVPKRSFGDTRKYFPGQYVEIDSTPLDAFVYDEDGNVGRPILTIMVDVCTRTIVAHSFRIVAAKAVDHAFLLAQALTPRRLRPNSDQQWRAVLQRFPWVELVSEEERDSLDNTRPFIAPDSITVDHGTDYTGTTFEAACDLYEVSLLYAAPGTPTDKNHVERTFDTIKRGFVEHLATFTGGSPGHRGSIEDEPLLDLVTLDQLFDEWVTRVYQNSPHDGLFDPFRPSVTLTPNEMYAATWDLSPSQPVPMDTIDYIALLPASRRQIQAQGIQFENRFYDSLALQALRNHAPRMDSTGNPINSWELRANPYDPRAIWVLTPENDWLEVPWRHRAAIDQPHQTRLWNEANRIVAANPNRFSPLEKRLMTLDIIESAGISTVTISKIRAQQKAAQKMAAIGGTPIPTAELTTLETSFPTQPNGNAVLDEIDDELRPYKGEEI</sequence>
<dbReference type="SUPFAM" id="SSF53098">
    <property type="entry name" value="Ribonuclease H-like"/>
    <property type="match status" value="1"/>
</dbReference>
<dbReference type="Pfam" id="PF09299">
    <property type="entry name" value="Mu-transpos_C"/>
    <property type="match status" value="1"/>
</dbReference>
<reference evidence="2 3" key="1">
    <citation type="journal article" date="2014" name="J. Microbiol.">
        <title>Diaminobutyricibacter tongyongensis gen. nov., sp. nov. and Homoserinibacter gongjuensis gen. nov., sp. nov. belong to the family Microbacteriaceae.</title>
        <authorList>
            <person name="Kim S.J."/>
            <person name="Ahn J.H."/>
            <person name="Weon H.Y."/>
            <person name="Hamada M."/>
            <person name="Suzuki K."/>
            <person name="Kwon S.W."/>
        </authorList>
    </citation>
    <scope>NUCLEOTIDE SEQUENCE [LARGE SCALE GENOMIC DNA]</scope>
    <source>
        <strain evidence="2 3">NBRC 108724</strain>
    </source>
</reference>
<dbReference type="AlphaFoldDB" id="A0A6L9Y2G2"/>
<evidence type="ECO:0000313" key="2">
    <source>
        <dbReference type="EMBL" id="NEN07756.1"/>
    </source>
</evidence>
<dbReference type="Proteomes" id="UP000474967">
    <property type="component" value="Unassembled WGS sequence"/>
</dbReference>
<accession>A0A6L9Y2G2</accession>
<organism evidence="2 3">
    <name type="scientific">Leifsonia tongyongensis</name>
    <dbReference type="NCBI Taxonomy" id="1268043"/>
    <lineage>
        <taxon>Bacteria</taxon>
        <taxon>Bacillati</taxon>
        <taxon>Actinomycetota</taxon>
        <taxon>Actinomycetes</taxon>
        <taxon>Micrococcales</taxon>
        <taxon>Microbacteriaceae</taxon>
        <taxon>Leifsonia</taxon>
    </lineage>
</organism>
<protein>
    <submittedName>
        <fullName evidence="2">Transposase</fullName>
    </submittedName>
</protein>
<dbReference type="InterPro" id="IPR036397">
    <property type="entry name" value="RNaseH_sf"/>
</dbReference>
<dbReference type="InterPro" id="IPR015378">
    <property type="entry name" value="Transposase-like_Mu_C"/>
</dbReference>
<proteinExistence type="predicted"/>
<dbReference type="RefSeq" id="WP_163291247.1">
    <property type="nucleotide sequence ID" value="NZ_JAAGWY010000005.1"/>
</dbReference>
<feature type="domain" description="Integrase catalytic" evidence="1">
    <location>
        <begin position="241"/>
        <end position="470"/>
    </location>
</feature>
<dbReference type="InterPro" id="IPR001584">
    <property type="entry name" value="Integrase_cat-core"/>
</dbReference>
<dbReference type="GO" id="GO:0015074">
    <property type="term" value="P:DNA integration"/>
    <property type="evidence" value="ECO:0007669"/>
    <property type="project" value="InterPro"/>
</dbReference>
<evidence type="ECO:0000259" key="1">
    <source>
        <dbReference type="PROSITE" id="PS50994"/>
    </source>
</evidence>
<comment type="caution">
    <text evidence="2">The sequence shown here is derived from an EMBL/GenBank/DDBJ whole genome shotgun (WGS) entry which is preliminary data.</text>
</comment>
<gene>
    <name evidence="2" type="ORF">G3T36_18015</name>
</gene>
<dbReference type="GO" id="GO:0003676">
    <property type="term" value="F:nucleic acid binding"/>
    <property type="evidence" value="ECO:0007669"/>
    <property type="project" value="InterPro"/>
</dbReference>
<name>A0A6L9Y2G2_9MICO</name>
<dbReference type="EMBL" id="JAAGWY010000005">
    <property type="protein sequence ID" value="NEN07756.1"/>
    <property type="molecule type" value="Genomic_DNA"/>
</dbReference>
<dbReference type="PROSITE" id="PS50994">
    <property type="entry name" value="INTEGRASE"/>
    <property type="match status" value="1"/>
</dbReference>